<protein>
    <submittedName>
        <fullName evidence="4">Ankyrin domain protein</fullName>
    </submittedName>
</protein>
<dbReference type="InterPro" id="IPR050776">
    <property type="entry name" value="Ank_Repeat/CDKN_Inhibitor"/>
</dbReference>
<dbReference type="SMART" id="SM00248">
    <property type="entry name" value="ANK"/>
    <property type="match status" value="3"/>
</dbReference>
<organism evidence="4 5">
    <name type="scientific">Campylobacter pinnipediorum subsp. caledonicus</name>
    <dbReference type="NCBI Taxonomy" id="1874362"/>
    <lineage>
        <taxon>Bacteria</taxon>
        <taxon>Pseudomonadati</taxon>
        <taxon>Campylobacterota</taxon>
        <taxon>Epsilonproteobacteria</taxon>
        <taxon>Campylobacterales</taxon>
        <taxon>Campylobacteraceae</taxon>
        <taxon>Campylobacter</taxon>
    </lineage>
</organism>
<evidence type="ECO:0000256" key="1">
    <source>
        <dbReference type="ARBA" id="ARBA00022737"/>
    </source>
</evidence>
<dbReference type="SUPFAM" id="SSF48403">
    <property type="entry name" value="Ankyrin repeat"/>
    <property type="match status" value="1"/>
</dbReference>
<evidence type="ECO:0000256" key="3">
    <source>
        <dbReference type="PROSITE-ProRule" id="PRU00023"/>
    </source>
</evidence>
<keyword evidence="2 3" id="KW-0040">ANK repeat</keyword>
<proteinExistence type="predicted"/>
<feature type="repeat" description="ANK" evidence="3">
    <location>
        <begin position="50"/>
        <end position="82"/>
    </location>
</feature>
<dbReference type="InterPro" id="IPR036770">
    <property type="entry name" value="Ankyrin_rpt-contain_sf"/>
</dbReference>
<sequence>MENIEEITEQDEQRYAELCGKAFEFARRDEKEELQKMIEAGLSVNLKNEKGDSLIMLASYRNSLETVKMLIEKGARVDERNDKNQTPLAGACFKGHLEVVKALVEAGADINANNGMGATPHTFAMIFGRTEVVKYLNSVNKKHSFLQKIFGKIFGLFSGK</sequence>
<dbReference type="PROSITE" id="PS50088">
    <property type="entry name" value="ANK_REPEAT"/>
    <property type="match status" value="2"/>
</dbReference>
<dbReference type="PROSITE" id="PS50297">
    <property type="entry name" value="ANK_REP_REGION"/>
    <property type="match status" value="2"/>
</dbReference>
<evidence type="ECO:0000313" key="4">
    <source>
        <dbReference type="EMBL" id="AQW86901.1"/>
    </source>
</evidence>
<dbReference type="InterPro" id="IPR002110">
    <property type="entry name" value="Ankyrin_rpt"/>
</dbReference>
<dbReference type="AlphaFoldDB" id="A0A1S6U593"/>
<dbReference type="Proteomes" id="UP000190868">
    <property type="component" value="Chromosome"/>
</dbReference>
<keyword evidence="5" id="KW-1185">Reference proteome</keyword>
<gene>
    <name evidence="4" type="ORF">CPIN18021_0038</name>
</gene>
<dbReference type="Gene3D" id="1.25.40.20">
    <property type="entry name" value="Ankyrin repeat-containing domain"/>
    <property type="match status" value="1"/>
</dbReference>
<reference evidence="5" key="1">
    <citation type="submission" date="2016-09" db="EMBL/GenBank/DDBJ databases">
        <title>Comparative genomics of the Campylobacter concisus group.</title>
        <authorList>
            <person name="Miller W.G."/>
            <person name="Yee E."/>
            <person name="Chapman M.H."/>
            <person name="Huynh S."/>
            <person name="Bono J.L."/>
            <person name="On S.L.W."/>
            <person name="StLeger J."/>
            <person name="Foster G."/>
            <person name="Parker C.T."/>
        </authorList>
    </citation>
    <scope>NUCLEOTIDE SEQUENCE [LARGE SCALE GENOMIC DNA]</scope>
    <source>
        <strain evidence="5">RM18021</strain>
    </source>
</reference>
<accession>A0A1S6U593</accession>
<evidence type="ECO:0000313" key="5">
    <source>
        <dbReference type="Proteomes" id="UP000190868"/>
    </source>
</evidence>
<dbReference type="PANTHER" id="PTHR24201">
    <property type="entry name" value="ANK_REP_REGION DOMAIN-CONTAINING PROTEIN"/>
    <property type="match status" value="1"/>
</dbReference>
<dbReference type="Pfam" id="PF12796">
    <property type="entry name" value="Ank_2"/>
    <property type="match status" value="1"/>
</dbReference>
<evidence type="ECO:0000256" key="2">
    <source>
        <dbReference type="ARBA" id="ARBA00023043"/>
    </source>
</evidence>
<keyword evidence="1" id="KW-0677">Repeat</keyword>
<feature type="repeat" description="ANK" evidence="3">
    <location>
        <begin position="83"/>
        <end position="115"/>
    </location>
</feature>
<name>A0A1S6U593_9BACT</name>
<dbReference type="EMBL" id="CP017258">
    <property type="protein sequence ID" value="AQW86901.1"/>
    <property type="molecule type" value="Genomic_DNA"/>
</dbReference>